<dbReference type="EMBL" id="LR134167">
    <property type="protein sequence ID" value="VEB24483.1"/>
    <property type="molecule type" value="Genomic_DNA"/>
</dbReference>
<evidence type="ECO:0000256" key="1">
    <source>
        <dbReference type="ARBA" id="ARBA00022649"/>
    </source>
</evidence>
<protein>
    <submittedName>
        <fullName evidence="2">Plasmid stabilisation system protein</fullName>
    </submittedName>
</protein>
<evidence type="ECO:0000313" key="3">
    <source>
        <dbReference type="Proteomes" id="UP000268198"/>
    </source>
</evidence>
<dbReference type="InterPro" id="IPR007712">
    <property type="entry name" value="RelE/ParE_toxin"/>
</dbReference>
<gene>
    <name evidence="2" type="ORF">NCTC3438_01543</name>
</gene>
<dbReference type="KEGG" id="avt:NCTC3438_01543"/>
<dbReference type="AlphaFoldDB" id="A0A3S5DJC4"/>
<accession>A0A3S5DJC4</accession>
<organism evidence="2 3">
    <name type="scientific">Avibacterium volantium</name>
    <name type="common">Pasteurella volantium</name>
    <dbReference type="NCBI Taxonomy" id="762"/>
    <lineage>
        <taxon>Bacteria</taxon>
        <taxon>Pseudomonadati</taxon>
        <taxon>Pseudomonadota</taxon>
        <taxon>Gammaproteobacteria</taxon>
        <taxon>Pasteurellales</taxon>
        <taxon>Pasteurellaceae</taxon>
        <taxon>Avibacterium</taxon>
    </lineage>
</organism>
<dbReference type="RefSeq" id="WP_126372619.1">
    <property type="nucleotide sequence ID" value="NZ_LR134167.1"/>
</dbReference>
<dbReference type="Gene3D" id="3.30.2310.20">
    <property type="entry name" value="RelE-like"/>
    <property type="match status" value="1"/>
</dbReference>
<dbReference type="Proteomes" id="UP000268198">
    <property type="component" value="Chromosome"/>
</dbReference>
<keyword evidence="1" id="KW-1277">Toxin-antitoxin system</keyword>
<sequence length="97" mass="11398">MPVKPMRISPSAMSNIQEIFDSVADYTGSVKSVKKLQTEFFRTFELLSRIPKSGKQIGNGRRQVFCRHYRIVYREYDDRVEIITVIHSRRKYPLLSS</sequence>
<reference evidence="2 3" key="1">
    <citation type="submission" date="2018-12" db="EMBL/GenBank/DDBJ databases">
        <authorList>
            <consortium name="Pathogen Informatics"/>
        </authorList>
    </citation>
    <scope>NUCLEOTIDE SEQUENCE [LARGE SCALE GENOMIC DNA]</scope>
    <source>
        <strain evidence="2 3">NCTC3438</strain>
    </source>
</reference>
<dbReference type="Pfam" id="PF05016">
    <property type="entry name" value="ParE_toxin"/>
    <property type="match status" value="1"/>
</dbReference>
<dbReference type="OrthoDB" id="5690864at2"/>
<dbReference type="InterPro" id="IPR035093">
    <property type="entry name" value="RelE/ParE_toxin_dom_sf"/>
</dbReference>
<proteinExistence type="predicted"/>
<evidence type="ECO:0000313" key="2">
    <source>
        <dbReference type="EMBL" id="VEB24483.1"/>
    </source>
</evidence>
<keyword evidence="3" id="KW-1185">Reference proteome</keyword>
<name>A0A3S5DJC4_AVIVO</name>